<feature type="signal peptide" evidence="6">
    <location>
        <begin position="1"/>
        <end position="21"/>
    </location>
</feature>
<sequence>MLTVALFYVLTVACAAQRAHASPLYSGPALASEEDLLQKLVAEVEDGQSSVMGEQRDVKSVYPHVLEQDRARDAWEKDSKELLHQEKNSNLVDGLKEVVLKLAAANHLRSQGFVRSEPNSPPKNNKRACFWKYCVTN</sequence>
<reference evidence="7" key="3">
    <citation type="submission" date="2025-09" db="UniProtKB">
        <authorList>
            <consortium name="Ensembl"/>
        </authorList>
    </citation>
    <scope>IDENTIFICATION</scope>
</reference>
<dbReference type="Proteomes" id="UP000694580">
    <property type="component" value="Chromosome 18"/>
</dbReference>
<name>A0AAY4CBK4_9TELE</name>
<keyword evidence="4" id="KW-0372">Hormone</keyword>
<feature type="chain" id="PRO_5044227294" description="Urotensin-related peptide 1" evidence="6">
    <location>
        <begin position="22"/>
        <end position="137"/>
    </location>
</feature>
<dbReference type="PROSITE" id="PS00984">
    <property type="entry name" value="UROTENSIN_II"/>
    <property type="match status" value="1"/>
</dbReference>
<comment type="subcellular location">
    <subcellularLocation>
        <location evidence="1">Secreted</location>
    </subcellularLocation>
</comment>
<accession>A0AAY4CBK4</accession>
<evidence type="ECO:0008006" key="9">
    <source>
        <dbReference type="Google" id="ProtNLM"/>
    </source>
</evidence>
<evidence type="ECO:0000256" key="6">
    <source>
        <dbReference type="SAM" id="SignalP"/>
    </source>
</evidence>
<dbReference type="GeneTree" id="ENSGT00670000099471"/>
<evidence type="ECO:0000256" key="4">
    <source>
        <dbReference type="ARBA" id="ARBA00022702"/>
    </source>
</evidence>
<evidence type="ECO:0000256" key="2">
    <source>
        <dbReference type="ARBA" id="ARBA00006719"/>
    </source>
</evidence>
<dbReference type="InterPro" id="IPR001483">
    <property type="entry name" value="Urotensin_II"/>
</dbReference>
<evidence type="ECO:0000313" key="7">
    <source>
        <dbReference type="Ensembl" id="ENSDCDP00010029966.1"/>
    </source>
</evidence>
<dbReference type="GO" id="GO:0005179">
    <property type="term" value="F:hormone activity"/>
    <property type="evidence" value="ECO:0007669"/>
    <property type="project" value="UniProtKB-KW"/>
</dbReference>
<reference evidence="7 8" key="1">
    <citation type="submission" date="2020-06" db="EMBL/GenBank/DDBJ databases">
        <authorList>
            <consortium name="Wellcome Sanger Institute Data Sharing"/>
        </authorList>
    </citation>
    <scope>NUCLEOTIDE SEQUENCE [LARGE SCALE GENOMIC DNA]</scope>
</reference>
<keyword evidence="3" id="KW-0964">Secreted</keyword>
<dbReference type="GO" id="GO:0008217">
    <property type="term" value="P:regulation of blood pressure"/>
    <property type="evidence" value="ECO:0007669"/>
    <property type="project" value="InterPro"/>
</dbReference>
<keyword evidence="8" id="KW-1185">Reference proteome</keyword>
<keyword evidence="6" id="KW-0732">Signal</keyword>
<dbReference type="GO" id="GO:0097746">
    <property type="term" value="P:blood vessel diameter maintenance"/>
    <property type="evidence" value="ECO:0007669"/>
    <property type="project" value="InterPro"/>
</dbReference>
<evidence type="ECO:0000313" key="8">
    <source>
        <dbReference type="Proteomes" id="UP000694580"/>
    </source>
</evidence>
<reference evidence="7" key="2">
    <citation type="submission" date="2025-08" db="UniProtKB">
        <authorList>
            <consortium name="Ensembl"/>
        </authorList>
    </citation>
    <scope>IDENTIFICATION</scope>
</reference>
<comment type="similarity">
    <text evidence="2">Belongs to the urotensin-2 family.</text>
</comment>
<evidence type="ECO:0000256" key="1">
    <source>
        <dbReference type="ARBA" id="ARBA00004613"/>
    </source>
</evidence>
<organism evidence="7 8">
    <name type="scientific">Denticeps clupeoides</name>
    <name type="common">denticle herring</name>
    <dbReference type="NCBI Taxonomy" id="299321"/>
    <lineage>
        <taxon>Eukaryota</taxon>
        <taxon>Metazoa</taxon>
        <taxon>Chordata</taxon>
        <taxon>Craniata</taxon>
        <taxon>Vertebrata</taxon>
        <taxon>Euteleostomi</taxon>
        <taxon>Actinopterygii</taxon>
        <taxon>Neopterygii</taxon>
        <taxon>Teleostei</taxon>
        <taxon>Clupei</taxon>
        <taxon>Clupeiformes</taxon>
        <taxon>Denticipitoidei</taxon>
        <taxon>Denticipitidae</taxon>
        <taxon>Denticeps</taxon>
    </lineage>
</organism>
<evidence type="ECO:0000256" key="5">
    <source>
        <dbReference type="ARBA" id="ARBA00023157"/>
    </source>
</evidence>
<proteinExistence type="inferred from homology"/>
<dbReference type="GO" id="GO:0005576">
    <property type="term" value="C:extracellular region"/>
    <property type="evidence" value="ECO:0007669"/>
    <property type="project" value="UniProtKB-SubCell"/>
</dbReference>
<keyword evidence="5" id="KW-1015">Disulfide bond</keyword>
<evidence type="ECO:0000256" key="3">
    <source>
        <dbReference type="ARBA" id="ARBA00022525"/>
    </source>
</evidence>
<protein>
    <recommendedName>
        <fullName evidence="9">Urotensin-related peptide 1</fullName>
    </recommendedName>
</protein>
<dbReference type="AlphaFoldDB" id="A0AAY4CBK4"/>
<dbReference type="Ensembl" id="ENSDCDT00010037216.1">
    <property type="protein sequence ID" value="ENSDCDP00010029966.1"/>
    <property type="gene ID" value="ENSDCDG00010019216.1"/>
</dbReference>